<feature type="chain" id="PRO_5012396377" evidence="1">
    <location>
        <begin position="24"/>
        <end position="97"/>
    </location>
</feature>
<organism evidence="2 3">
    <name type="scientific">Halomicronema hongdechloris C2206</name>
    <dbReference type="NCBI Taxonomy" id="1641165"/>
    <lineage>
        <taxon>Bacteria</taxon>
        <taxon>Bacillati</taxon>
        <taxon>Cyanobacteriota</taxon>
        <taxon>Cyanophyceae</taxon>
        <taxon>Nodosilineales</taxon>
        <taxon>Nodosilineaceae</taxon>
        <taxon>Halomicronema</taxon>
    </lineage>
</organism>
<gene>
    <name evidence="2" type="ORF">XM38_028700</name>
</gene>
<name>A0A1Z3HNQ9_9CYAN</name>
<dbReference type="OrthoDB" id="582593at2"/>
<dbReference type="Proteomes" id="UP000191901">
    <property type="component" value="Chromosome"/>
</dbReference>
<evidence type="ECO:0000256" key="1">
    <source>
        <dbReference type="SAM" id="SignalP"/>
    </source>
</evidence>
<evidence type="ECO:0000313" key="3">
    <source>
        <dbReference type="Proteomes" id="UP000191901"/>
    </source>
</evidence>
<accession>A0A1Z3HNQ9</accession>
<keyword evidence="3" id="KW-1185">Reference proteome</keyword>
<reference evidence="2 3" key="1">
    <citation type="journal article" date="2016" name="Biochim. Biophys. Acta">
        <title>Characterization of red-shifted phycobilisomes isolated from the chlorophyll f-containing cyanobacterium Halomicronema hongdechloris.</title>
        <authorList>
            <person name="Li Y."/>
            <person name="Lin Y."/>
            <person name="Garvey C.J."/>
            <person name="Birch D."/>
            <person name="Corkery R.W."/>
            <person name="Loughlin P.C."/>
            <person name="Scheer H."/>
            <person name="Willows R.D."/>
            <person name="Chen M."/>
        </authorList>
    </citation>
    <scope>NUCLEOTIDE SEQUENCE [LARGE SCALE GENOMIC DNA]</scope>
    <source>
        <strain evidence="2 3">C2206</strain>
    </source>
</reference>
<feature type="signal peptide" evidence="1">
    <location>
        <begin position="1"/>
        <end position="23"/>
    </location>
</feature>
<proteinExistence type="predicted"/>
<evidence type="ECO:0000313" key="2">
    <source>
        <dbReference type="EMBL" id="ASC71916.1"/>
    </source>
</evidence>
<dbReference type="EMBL" id="CP021983">
    <property type="protein sequence ID" value="ASC71916.1"/>
    <property type="molecule type" value="Genomic_DNA"/>
</dbReference>
<protein>
    <submittedName>
        <fullName evidence="2">Uncharacterized protein</fullName>
    </submittedName>
</protein>
<dbReference type="KEGG" id="hhg:XM38_028700"/>
<sequence>MLYHWRWLIPLPTLFLGLSPGFAESNPTGFSRPHDPMVLPSEVDTLVCYMETGSGEIINLERICNPAFDPAGDRVLNPEAACYFVDTNGRPCPPKSE</sequence>
<dbReference type="RefSeq" id="WP_080808070.1">
    <property type="nucleotide sequence ID" value="NZ_CP021983.2"/>
</dbReference>
<dbReference type="AlphaFoldDB" id="A0A1Z3HNQ9"/>
<keyword evidence="1" id="KW-0732">Signal</keyword>